<dbReference type="InterPro" id="IPR018913">
    <property type="entry name" value="BppU_N"/>
</dbReference>
<protein>
    <submittedName>
        <fullName evidence="3">Lysophospholipase L1-like esterase</fullName>
    </submittedName>
</protein>
<dbReference type="Pfam" id="PF13472">
    <property type="entry name" value="Lipase_GDSL_2"/>
    <property type="match status" value="1"/>
</dbReference>
<dbReference type="Gene3D" id="3.40.50.1110">
    <property type="entry name" value="SGNH hydrolase"/>
    <property type="match status" value="1"/>
</dbReference>
<keyword evidence="4" id="KW-1185">Reference proteome</keyword>
<gene>
    <name evidence="3" type="ORF">C7437_1011016</name>
</gene>
<dbReference type="EMBL" id="QKZI01000001">
    <property type="protein sequence ID" value="PZX07894.1"/>
    <property type="molecule type" value="Genomic_DNA"/>
</dbReference>
<name>A0A2W7MRU7_9BACI</name>
<dbReference type="RefSeq" id="WP_111438506.1">
    <property type="nucleotide sequence ID" value="NZ_QKZI01000001.1"/>
</dbReference>
<organism evidence="3 4">
    <name type="scientific">Psychrobacillus insolitus</name>
    <dbReference type="NCBI Taxonomy" id="1461"/>
    <lineage>
        <taxon>Bacteria</taxon>
        <taxon>Bacillati</taxon>
        <taxon>Bacillota</taxon>
        <taxon>Bacilli</taxon>
        <taxon>Bacillales</taxon>
        <taxon>Bacillaceae</taxon>
        <taxon>Psychrobacillus</taxon>
    </lineage>
</organism>
<evidence type="ECO:0000259" key="2">
    <source>
        <dbReference type="Pfam" id="PF13472"/>
    </source>
</evidence>
<dbReference type="OrthoDB" id="2060945at2"/>
<dbReference type="Pfam" id="PF10651">
    <property type="entry name" value="BppU_N"/>
    <property type="match status" value="1"/>
</dbReference>
<evidence type="ECO:0000313" key="4">
    <source>
        <dbReference type="Proteomes" id="UP000248646"/>
    </source>
</evidence>
<evidence type="ECO:0000259" key="1">
    <source>
        <dbReference type="Pfam" id="PF10651"/>
    </source>
</evidence>
<evidence type="ECO:0000313" key="3">
    <source>
        <dbReference type="EMBL" id="PZX07894.1"/>
    </source>
</evidence>
<feature type="domain" description="BppU N-terminal" evidence="1">
    <location>
        <begin position="31"/>
        <end position="123"/>
    </location>
</feature>
<proteinExistence type="predicted"/>
<dbReference type="CDD" id="cd00229">
    <property type="entry name" value="SGNH_hydrolase"/>
    <property type="match status" value="1"/>
</dbReference>
<feature type="domain" description="SGNH hydrolase-type esterase" evidence="2">
    <location>
        <begin position="623"/>
        <end position="852"/>
    </location>
</feature>
<dbReference type="Proteomes" id="UP000248646">
    <property type="component" value="Unassembled WGS sequence"/>
</dbReference>
<dbReference type="Gene3D" id="2.60.40.3350">
    <property type="match status" value="1"/>
</dbReference>
<dbReference type="InterPro" id="IPR013830">
    <property type="entry name" value="SGNH_hydro"/>
</dbReference>
<accession>A0A2W7MRU7</accession>
<reference evidence="3 4" key="1">
    <citation type="submission" date="2018-06" db="EMBL/GenBank/DDBJ databases">
        <title>Genomic Encyclopedia of Type Strains, Phase IV (KMG-IV): sequencing the most valuable type-strain genomes for metagenomic binning, comparative biology and taxonomic classification.</title>
        <authorList>
            <person name="Goeker M."/>
        </authorList>
    </citation>
    <scope>NUCLEOTIDE SEQUENCE [LARGE SCALE GENOMIC DNA]</scope>
    <source>
        <strain evidence="3 4">DSM 5</strain>
    </source>
</reference>
<dbReference type="InterPro" id="IPR036514">
    <property type="entry name" value="SGNH_hydro_sf"/>
</dbReference>
<dbReference type="SUPFAM" id="SSF52266">
    <property type="entry name" value="SGNH hydrolase"/>
    <property type="match status" value="1"/>
</dbReference>
<dbReference type="AlphaFoldDB" id="A0A2W7MRU7"/>
<sequence length="866" mass="94155">MPLNTFQIKADIKKPILGNEPTVTSSDDILFVVSILDAGEPVDLTGVITCSLVHTRLDGAVIVTDGTIQADGKIHYKFGTSETAVPGQVKAVAQLYSADERVSTIAFTYKVAQDSTGDGYVPSITEQTLIQVVMSNAQAKIDELSQVNVVDLKAQLADKANQAEVRKNTDALPINVSEMDTETKSLFTGGAVAVVGEYAVGMENVKPKAINHEKTTFLSTGKNLFDKSNVMPNKYIGLDGKLLDSTTDFTSMFINVSPNDVITISTSQRVGLYDINQAPVTVLNNGPITTAFRTLTVPANVHYIRANSINSSLNTFQIERGDTATAFEPYHYKMKSLVVEGIGNISELPVSSSIVDNLKIALSAGFTVLSPNLPTTISKDAKNKTAILLINGQTAIETTVVSKTRNEFNLKGITPILTNVTQTKYGNGIQLSGALGSEWWKVYSNYLVILKPNTKYTLSAKASNSKINALASGVIIYDGVDTTASLGTHRNTNNPTITFTTTASGSINLRFYLDNETSSGTNVETKYFDIMLAESATALPYVDYLNETYTIPPVNSSFAQVVNIIPNTTITNPDGLLNSITTVNIPSSSTMIAVNGQAPDENGDISIVIPKSQIDGKTVVSFGDSIFGNYSPPVDISTFISENTGSIAKNVGFGGCRMSSHHTHWDAFCMYRLADAITSKDFSLQNQAIISGSGESVPLGNRLPTYFPTRLETLKGIDFNKTEIITIAYGQNDYTAIKLLDNTENPYDIHTYKGALRYSLEKILTTYPHIKIMVLSPIYCFWLVDGVFDQDSDTRKFGDNVLPDLVQAAKEVCLEYKTPYLDNYYDLGFNKFNRTSYFSGSDGIHPNSAGRKRIGEKVASQLISRF</sequence>
<comment type="caution">
    <text evidence="3">The sequence shown here is derived from an EMBL/GenBank/DDBJ whole genome shotgun (WGS) entry which is preliminary data.</text>
</comment>